<dbReference type="GO" id="GO:0071972">
    <property type="term" value="F:peptidoglycan L,D-transpeptidase activity"/>
    <property type="evidence" value="ECO:0007669"/>
    <property type="project" value="TreeGrafter"/>
</dbReference>
<dbReference type="GO" id="GO:0005576">
    <property type="term" value="C:extracellular region"/>
    <property type="evidence" value="ECO:0007669"/>
    <property type="project" value="TreeGrafter"/>
</dbReference>
<dbReference type="SUPFAM" id="SSF141523">
    <property type="entry name" value="L,D-transpeptidase catalytic domain-like"/>
    <property type="match status" value="1"/>
</dbReference>
<evidence type="ECO:0000256" key="10">
    <source>
        <dbReference type="SAM" id="SignalP"/>
    </source>
</evidence>
<dbReference type="GO" id="GO:0071555">
    <property type="term" value="P:cell wall organization"/>
    <property type="evidence" value="ECO:0007669"/>
    <property type="project" value="UniProtKB-UniRule"/>
</dbReference>
<dbReference type="InterPro" id="IPR050979">
    <property type="entry name" value="LD-transpeptidase"/>
</dbReference>
<name>A0A7S9D982_9BRAD</name>
<keyword evidence="4" id="KW-0808">Transferase</keyword>
<sequence>MFNLDTFKTYSRAVAFTAMAVTAIAFSGPAKAAPVQLFPFFQPLPPMTAPQPVQPYQPYQATPYQAAPSEDQDAVETPARFRRQTVSYATREPAGTVIIDTPNTYLYYVLGNGQAIRYGIGVGRDGFTWSGTQSVTKKAEWPDWTPPPEMIQRQPYLPRHMAGGPGNPLGARAMYLGGTVYRIHGTNAPETIGKHVSSGCIRLTNEDVSDLYSRVNVGTKVIVLPMTERRAELGTATR</sequence>
<proteinExistence type="inferred from homology"/>
<evidence type="ECO:0000313" key="12">
    <source>
        <dbReference type="EMBL" id="QPF93348.1"/>
    </source>
</evidence>
<dbReference type="GO" id="GO:0016757">
    <property type="term" value="F:glycosyltransferase activity"/>
    <property type="evidence" value="ECO:0007669"/>
    <property type="project" value="UniProtKB-KW"/>
</dbReference>
<evidence type="ECO:0000256" key="2">
    <source>
        <dbReference type="ARBA" id="ARBA00005992"/>
    </source>
</evidence>
<evidence type="ECO:0000256" key="1">
    <source>
        <dbReference type="ARBA" id="ARBA00004752"/>
    </source>
</evidence>
<dbReference type="PANTHER" id="PTHR30582:SF24">
    <property type="entry name" value="L,D-TRANSPEPTIDASE ERFK_SRFK-RELATED"/>
    <property type="match status" value="1"/>
</dbReference>
<evidence type="ECO:0000256" key="3">
    <source>
        <dbReference type="ARBA" id="ARBA00022676"/>
    </source>
</evidence>
<evidence type="ECO:0000256" key="7">
    <source>
        <dbReference type="ARBA" id="ARBA00022984"/>
    </source>
</evidence>
<dbReference type="KEGG" id="bcou:IC761_08785"/>
<gene>
    <name evidence="12" type="ORF">IC761_08785</name>
</gene>
<dbReference type="GO" id="GO:0008360">
    <property type="term" value="P:regulation of cell shape"/>
    <property type="evidence" value="ECO:0007669"/>
    <property type="project" value="UniProtKB-UniRule"/>
</dbReference>
<keyword evidence="10" id="KW-0732">Signal</keyword>
<feature type="active site" description="Nucleophile" evidence="9">
    <location>
        <position position="200"/>
    </location>
</feature>
<keyword evidence="8 9" id="KW-0961">Cell wall biogenesis/degradation</keyword>
<dbReference type="PANTHER" id="PTHR30582">
    <property type="entry name" value="L,D-TRANSPEPTIDASE"/>
    <property type="match status" value="1"/>
</dbReference>
<evidence type="ECO:0000313" key="13">
    <source>
        <dbReference type="Proteomes" id="UP000594621"/>
    </source>
</evidence>
<dbReference type="UniPathway" id="UPA00219"/>
<comment type="similarity">
    <text evidence="2">Belongs to the YkuD family.</text>
</comment>
<comment type="pathway">
    <text evidence="1 9">Cell wall biogenesis; peptidoglycan biosynthesis.</text>
</comment>
<protein>
    <submittedName>
        <fullName evidence="12">L,D-transpeptidase</fullName>
    </submittedName>
</protein>
<evidence type="ECO:0000256" key="8">
    <source>
        <dbReference type="ARBA" id="ARBA00023316"/>
    </source>
</evidence>
<evidence type="ECO:0000256" key="5">
    <source>
        <dbReference type="ARBA" id="ARBA00022801"/>
    </source>
</evidence>
<dbReference type="PROSITE" id="PS52029">
    <property type="entry name" value="LD_TPASE"/>
    <property type="match status" value="1"/>
</dbReference>
<dbReference type="AlphaFoldDB" id="A0A7S9D982"/>
<dbReference type="Gene3D" id="2.40.440.10">
    <property type="entry name" value="L,D-transpeptidase catalytic domain-like"/>
    <property type="match status" value="1"/>
</dbReference>
<feature type="active site" description="Proton donor/acceptor" evidence="9">
    <location>
        <position position="184"/>
    </location>
</feature>
<dbReference type="GO" id="GO:0018104">
    <property type="term" value="P:peptidoglycan-protein cross-linking"/>
    <property type="evidence" value="ECO:0007669"/>
    <property type="project" value="TreeGrafter"/>
</dbReference>
<dbReference type="InterPro" id="IPR005490">
    <property type="entry name" value="LD_TPept_cat_dom"/>
</dbReference>
<dbReference type="FunFam" id="2.40.440.10:FF:000002">
    <property type="entry name" value="L,D-transpeptidase ErfK/SrfK"/>
    <property type="match status" value="1"/>
</dbReference>
<accession>A0A7S9D982</accession>
<dbReference type="InterPro" id="IPR038063">
    <property type="entry name" value="Transpep_catalytic_dom"/>
</dbReference>
<dbReference type="Pfam" id="PF03734">
    <property type="entry name" value="YkuD"/>
    <property type="match status" value="1"/>
</dbReference>
<keyword evidence="7 9" id="KW-0573">Peptidoglycan synthesis</keyword>
<dbReference type="RefSeq" id="WP_195802861.1">
    <property type="nucleotide sequence ID" value="NZ_CP061379.1"/>
</dbReference>
<keyword evidence="3" id="KW-0328">Glycosyltransferase</keyword>
<evidence type="ECO:0000256" key="9">
    <source>
        <dbReference type="PROSITE-ProRule" id="PRU01373"/>
    </source>
</evidence>
<dbReference type="CDD" id="cd16913">
    <property type="entry name" value="YkuD_like"/>
    <property type="match status" value="1"/>
</dbReference>
<feature type="domain" description="L,D-TPase catalytic" evidence="11">
    <location>
        <begin position="95"/>
        <end position="224"/>
    </location>
</feature>
<evidence type="ECO:0000259" key="11">
    <source>
        <dbReference type="PROSITE" id="PS52029"/>
    </source>
</evidence>
<feature type="signal peptide" evidence="10">
    <location>
        <begin position="1"/>
        <end position="32"/>
    </location>
</feature>
<evidence type="ECO:0000256" key="6">
    <source>
        <dbReference type="ARBA" id="ARBA00022960"/>
    </source>
</evidence>
<evidence type="ECO:0000256" key="4">
    <source>
        <dbReference type="ARBA" id="ARBA00022679"/>
    </source>
</evidence>
<keyword evidence="5" id="KW-0378">Hydrolase</keyword>
<feature type="chain" id="PRO_5032777457" evidence="10">
    <location>
        <begin position="33"/>
        <end position="238"/>
    </location>
</feature>
<reference evidence="12 13" key="1">
    <citation type="submission" date="2020-09" db="EMBL/GenBank/DDBJ databases">
        <title>Complete genomes of bradyrhizobia occurring on native shrubby legumes in Australia.</title>
        <authorList>
            <person name="Lafay B."/>
        </authorList>
    </citation>
    <scope>NUCLEOTIDE SEQUENCE [LARGE SCALE GENOMIC DNA]</scope>
    <source>
        <strain evidence="12 13">BDV5040</strain>
    </source>
</reference>
<dbReference type="EMBL" id="CP061379">
    <property type="protein sequence ID" value="QPF93348.1"/>
    <property type="molecule type" value="Genomic_DNA"/>
</dbReference>
<keyword evidence="6 9" id="KW-0133">Cell shape</keyword>
<keyword evidence="13" id="KW-1185">Reference proteome</keyword>
<organism evidence="12 13">
    <name type="scientific">Bradyrhizobium commune</name>
    <dbReference type="NCBI Taxonomy" id="83627"/>
    <lineage>
        <taxon>Bacteria</taxon>
        <taxon>Pseudomonadati</taxon>
        <taxon>Pseudomonadota</taxon>
        <taxon>Alphaproteobacteria</taxon>
        <taxon>Hyphomicrobiales</taxon>
        <taxon>Nitrobacteraceae</taxon>
        <taxon>Bradyrhizobium</taxon>
    </lineage>
</organism>
<dbReference type="Proteomes" id="UP000594621">
    <property type="component" value="Chromosome"/>
</dbReference>